<evidence type="ECO:0000313" key="2">
    <source>
        <dbReference type="Proteomes" id="UP000822688"/>
    </source>
</evidence>
<proteinExistence type="predicted"/>
<dbReference type="AlphaFoldDB" id="A0A8T0GII5"/>
<dbReference type="Proteomes" id="UP000822688">
    <property type="component" value="Chromosome 10"/>
</dbReference>
<evidence type="ECO:0000313" key="1">
    <source>
        <dbReference type="EMBL" id="KAG0559316.1"/>
    </source>
</evidence>
<protein>
    <submittedName>
        <fullName evidence="1">Uncharacterized protein</fullName>
    </submittedName>
</protein>
<comment type="caution">
    <text evidence="1">The sequence shown here is derived from an EMBL/GenBank/DDBJ whole genome shotgun (WGS) entry which is preliminary data.</text>
</comment>
<gene>
    <name evidence="1" type="ORF">KC19_10G096000</name>
</gene>
<accession>A0A8T0GII5</accession>
<keyword evidence="2" id="KW-1185">Reference proteome</keyword>
<reference evidence="1" key="1">
    <citation type="submission" date="2020-06" db="EMBL/GenBank/DDBJ databases">
        <title>WGS assembly of Ceratodon purpureus strain R40.</title>
        <authorList>
            <person name="Carey S.B."/>
            <person name="Jenkins J."/>
            <person name="Shu S."/>
            <person name="Lovell J.T."/>
            <person name="Sreedasyam A."/>
            <person name="Maumus F."/>
            <person name="Tiley G.P."/>
            <person name="Fernandez-Pozo N."/>
            <person name="Barry K."/>
            <person name="Chen C."/>
            <person name="Wang M."/>
            <person name="Lipzen A."/>
            <person name="Daum C."/>
            <person name="Saski C.A."/>
            <person name="Payton A.C."/>
            <person name="Mcbreen J.C."/>
            <person name="Conrad R.E."/>
            <person name="Kollar L.M."/>
            <person name="Olsson S."/>
            <person name="Huttunen S."/>
            <person name="Landis J.B."/>
            <person name="Wickett N.J."/>
            <person name="Johnson M.G."/>
            <person name="Rensing S.A."/>
            <person name="Grimwood J."/>
            <person name="Schmutz J."/>
            <person name="Mcdaniel S.F."/>
        </authorList>
    </citation>
    <scope>NUCLEOTIDE SEQUENCE</scope>
    <source>
        <strain evidence="1">R40</strain>
    </source>
</reference>
<organism evidence="1 2">
    <name type="scientific">Ceratodon purpureus</name>
    <name type="common">Fire moss</name>
    <name type="synonym">Dicranum purpureum</name>
    <dbReference type="NCBI Taxonomy" id="3225"/>
    <lineage>
        <taxon>Eukaryota</taxon>
        <taxon>Viridiplantae</taxon>
        <taxon>Streptophyta</taxon>
        <taxon>Embryophyta</taxon>
        <taxon>Bryophyta</taxon>
        <taxon>Bryophytina</taxon>
        <taxon>Bryopsida</taxon>
        <taxon>Dicranidae</taxon>
        <taxon>Pseudoditrichales</taxon>
        <taxon>Ditrichaceae</taxon>
        <taxon>Ceratodon</taxon>
    </lineage>
</organism>
<dbReference type="EMBL" id="CM026431">
    <property type="protein sequence ID" value="KAG0559316.1"/>
    <property type="molecule type" value="Genomic_DNA"/>
</dbReference>
<sequence length="127" mass="14493">MIVQLQYYVVFGRIAWTFSQLYTSVVSLQRHLSVVDWPTQVHILCGWLIRLEVRRPSQRAVIAEFSFSFGAIGDRARPVGAILQNNWGMRCQCPQHGILLVKRRKNVLGSQVRLTDKDRSALGTVIV</sequence>
<name>A0A8T0GII5_CERPU</name>